<accession>A0A142F1D7</accession>
<feature type="compositionally biased region" description="Basic and acidic residues" evidence="1">
    <location>
        <begin position="45"/>
        <end position="63"/>
    </location>
</feature>
<protein>
    <recommendedName>
        <fullName evidence="2">DUF7349 domain-containing protein</fullName>
    </recommendedName>
</protein>
<dbReference type="KEGG" id="vg:28799479"/>
<evidence type="ECO:0000256" key="1">
    <source>
        <dbReference type="SAM" id="MobiDB-lite"/>
    </source>
</evidence>
<organism evidence="3 4">
    <name type="scientific">Bacillus phage Shbh1</name>
    <dbReference type="NCBI Taxonomy" id="1796992"/>
    <lineage>
        <taxon>Viruses</taxon>
        <taxon>Duplodnaviria</taxon>
        <taxon>Heunggongvirae</taxon>
        <taxon>Uroviricota</taxon>
        <taxon>Caudoviricetes</taxon>
        <taxon>Herelleviridae</taxon>
        <taxon>Bastillevirinae</taxon>
        <taxon>Shalavirus</taxon>
        <taxon>Shalavirus Shbh1</taxon>
    </lineage>
</organism>
<keyword evidence="4" id="KW-1185">Reference proteome</keyword>
<name>A0A142F1D7_9CAUD</name>
<evidence type="ECO:0000313" key="4">
    <source>
        <dbReference type="Proteomes" id="UP000201588"/>
    </source>
</evidence>
<dbReference type="Pfam" id="PF24040">
    <property type="entry name" value="DUF7349"/>
    <property type="match status" value="1"/>
</dbReference>
<feature type="domain" description="DUF7349" evidence="2">
    <location>
        <begin position="4"/>
        <end position="52"/>
    </location>
</feature>
<feature type="compositionally biased region" description="Basic and acidic residues" evidence="1">
    <location>
        <begin position="70"/>
        <end position="79"/>
    </location>
</feature>
<dbReference type="OrthoDB" id="27548at10239"/>
<feature type="region of interest" description="Disordered" evidence="1">
    <location>
        <begin position="1"/>
        <end position="94"/>
    </location>
</feature>
<dbReference type="EMBL" id="KU640380">
    <property type="protein sequence ID" value="AMQ66594.1"/>
    <property type="molecule type" value="Genomic_DNA"/>
</dbReference>
<evidence type="ECO:0000259" key="2">
    <source>
        <dbReference type="Pfam" id="PF24040"/>
    </source>
</evidence>
<dbReference type="RefSeq" id="YP_009275284.1">
    <property type="nucleotide sequence ID" value="NC_030925.1"/>
</dbReference>
<dbReference type="GeneID" id="28799479"/>
<dbReference type="InterPro" id="IPR055773">
    <property type="entry name" value="DUF7349"/>
</dbReference>
<reference evidence="3 4" key="1">
    <citation type="submission" date="2016-01" db="EMBL/GenBank/DDBJ databases">
        <title>Isolation and characterization of bacteriophages from East Africa Rift Valley soda lakes.</title>
        <authorList>
            <person name="van Zyl L.J."/>
            <person name="Nemavhulani S."/>
            <person name="Cowan D.A."/>
            <person name="Trindade M.I."/>
        </authorList>
    </citation>
    <scope>NUCLEOTIDE SEQUENCE [LARGE SCALE GENOMIC DNA]</scope>
</reference>
<sequence>MLVNENLAGKKVATPYGTISFNDKGESHDLNVTAQKSLGKLKSFKYVEDRQEAPKKETKSTVKEDEDTKEEVTKQEPKKRTPRKRATTKKEEEK</sequence>
<evidence type="ECO:0000313" key="3">
    <source>
        <dbReference type="EMBL" id="AMQ66594.1"/>
    </source>
</evidence>
<dbReference type="Proteomes" id="UP000201588">
    <property type="component" value="Segment"/>
</dbReference>
<proteinExistence type="predicted"/>